<feature type="chain" id="PRO_5013320167" evidence="1">
    <location>
        <begin position="20"/>
        <end position="72"/>
    </location>
</feature>
<dbReference type="STRING" id="36646.A0A1V6V1A3"/>
<organism evidence="2 3">
    <name type="scientific">Penicillium coprophilum</name>
    <dbReference type="NCBI Taxonomy" id="36646"/>
    <lineage>
        <taxon>Eukaryota</taxon>
        <taxon>Fungi</taxon>
        <taxon>Dikarya</taxon>
        <taxon>Ascomycota</taxon>
        <taxon>Pezizomycotina</taxon>
        <taxon>Eurotiomycetes</taxon>
        <taxon>Eurotiomycetidae</taxon>
        <taxon>Eurotiales</taxon>
        <taxon>Aspergillaceae</taxon>
        <taxon>Penicillium</taxon>
    </lineage>
</organism>
<proteinExistence type="predicted"/>
<reference evidence="3" key="1">
    <citation type="journal article" date="2017" name="Nat. Microbiol.">
        <title>Global analysis of biosynthetic gene clusters reveals vast potential of secondary metabolite production in Penicillium species.</title>
        <authorList>
            <person name="Nielsen J.C."/>
            <person name="Grijseels S."/>
            <person name="Prigent S."/>
            <person name="Ji B."/>
            <person name="Dainat J."/>
            <person name="Nielsen K.F."/>
            <person name="Frisvad J.C."/>
            <person name="Workman M."/>
            <person name="Nielsen J."/>
        </authorList>
    </citation>
    <scope>NUCLEOTIDE SEQUENCE [LARGE SCALE GENOMIC DNA]</scope>
    <source>
        <strain evidence="3">IBT 31321</strain>
    </source>
</reference>
<comment type="caution">
    <text evidence="2">The sequence shown here is derived from an EMBL/GenBank/DDBJ whole genome shotgun (WGS) entry which is preliminary data.</text>
</comment>
<evidence type="ECO:0000313" key="3">
    <source>
        <dbReference type="Proteomes" id="UP000191500"/>
    </source>
</evidence>
<accession>A0A1V6V1A3</accession>
<protein>
    <submittedName>
        <fullName evidence="2">Uncharacterized protein</fullName>
    </submittedName>
</protein>
<sequence>MGAPLVTIGLFIFAWTVYPDVHWIGPIIGSGVFGAGHNGTRKEELGLASYEEMGLLSNDESAGGVVLDGPCD</sequence>
<dbReference type="Proteomes" id="UP000191500">
    <property type="component" value="Unassembled WGS sequence"/>
</dbReference>
<gene>
    <name evidence="2" type="ORF">PENCOP_c002G06436</name>
</gene>
<dbReference type="AlphaFoldDB" id="A0A1V6V1A3"/>
<evidence type="ECO:0000313" key="2">
    <source>
        <dbReference type="EMBL" id="OQE44445.1"/>
    </source>
</evidence>
<feature type="signal peptide" evidence="1">
    <location>
        <begin position="1"/>
        <end position="19"/>
    </location>
</feature>
<evidence type="ECO:0000256" key="1">
    <source>
        <dbReference type="SAM" id="SignalP"/>
    </source>
</evidence>
<dbReference type="EMBL" id="MDDG01000002">
    <property type="protein sequence ID" value="OQE44445.1"/>
    <property type="molecule type" value="Genomic_DNA"/>
</dbReference>
<name>A0A1V6V1A3_9EURO</name>
<keyword evidence="3" id="KW-1185">Reference proteome</keyword>
<keyword evidence="1" id="KW-0732">Signal</keyword>